<keyword evidence="18" id="KW-1185">Reference proteome</keyword>
<dbReference type="PROSITE" id="PS50125">
    <property type="entry name" value="GUANYLATE_CYCLASE_2"/>
    <property type="match status" value="1"/>
</dbReference>
<keyword evidence="6" id="KW-0812">Transmembrane</keyword>
<evidence type="ECO:0000256" key="9">
    <source>
        <dbReference type="ARBA" id="ARBA00022840"/>
    </source>
</evidence>
<evidence type="ECO:0000256" key="7">
    <source>
        <dbReference type="ARBA" id="ARBA00022723"/>
    </source>
</evidence>
<dbReference type="GO" id="GO:0006171">
    <property type="term" value="P:cAMP biosynthetic process"/>
    <property type="evidence" value="ECO:0007669"/>
    <property type="project" value="UniProtKB-KW"/>
</dbReference>
<keyword evidence="10" id="KW-0460">Magnesium</keyword>
<dbReference type="CDD" id="cd07302">
    <property type="entry name" value="CHD"/>
    <property type="match status" value="1"/>
</dbReference>
<dbReference type="InterPro" id="IPR001054">
    <property type="entry name" value="A/G_cyclase"/>
</dbReference>
<comment type="catalytic activity">
    <reaction evidence="1">
        <text>GTP = 3',5'-cyclic GMP + diphosphate</text>
        <dbReference type="Rhea" id="RHEA:13665"/>
        <dbReference type="ChEBI" id="CHEBI:33019"/>
        <dbReference type="ChEBI" id="CHEBI:37565"/>
        <dbReference type="ChEBI" id="CHEBI:57746"/>
        <dbReference type="EC" id="4.6.1.2"/>
    </reaction>
</comment>
<dbReference type="GO" id="GO:0046872">
    <property type="term" value="F:metal ion binding"/>
    <property type="evidence" value="ECO:0007669"/>
    <property type="project" value="UniProtKB-KW"/>
</dbReference>
<accession>A0A0N4X1P1</accession>
<evidence type="ECO:0000256" key="6">
    <source>
        <dbReference type="ARBA" id="ARBA00022692"/>
    </source>
</evidence>
<evidence type="ECO:0000313" key="17">
    <source>
        <dbReference type="EMBL" id="VDO69856.1"/>
    </source>
</evidence>
<dbReference type="PANTHER" id="PTHR45627">
    <property type="entry name" value="ADENYLATE CYCLASE TYPE 1"/>
    <property type="match status" value="1"/>
</dbReference>
<dbReference type="AlphaFoldDB" id="A0A0N4X1P1"/>
<proteinExistence type="inferred from homology"/>
<dbReference type="PANTHER" id="PTHR45627:SF12">
    <property type="entry name" value="ADENYLATE CYCLASE TYPE 2"/>
    <property type="match status" value="1"/>
</dbReference>
<evidence type="ECO:0000256" key="15">
    <source>
        <dbReference type="RuleBase" id="RU000405"/>
    </source>
</evidence>
<evidence type="ECO:0000256" key="8">
    <source>
        <dbReference type="ARBA" id="ARBA00022741"/>
    </source>
</evidence>
<comment type="subcellular location">
    <subcellularLocation>
        <location evidence="4">Membrane</location>
        <topology evidence="4">Multi-pass membrane protein</topology>
    </subcellularLocation>
</comment>
<feature type="domain" description="Guanylate cyclase" evidence="16">
    <location>
        <begin position="9"/>
        <end position="123"/>
    </location>
</feature>
<dbReference type="OrthoDB" id="10261550at2759"/>
<evidence type="ECO:0000256" key="2">
    <source>
        <dbReference type="ARBA" id="ARBA00001593"/>
    </source>
</evidence>
<keyword evidence="12" id="KW-0115">cAMP biosynthesis</keyword>
<keyword evidence="7" id="KW-0479">Metal-binding</keyword>
<keyword evidence="13" id="KW-0472">Membrane</keyword>
<dbReference type="GO" id="GO:0005524">
    <property type="term" value="F:ATP binding"/>
    <property type="evidence" value="ECO:0007669"/>
    <property type="project" value="UniProtKB-KW"/>
</dbReference>
<dbReference type="STRING" id="6290.A0A0N4X1P1"/>
<dbReference type="OMA" id="ARCCLNC"/>
<protein>
    <recommendedName>
        <fullName evidence="5">adenylate cyclase</fullName>
        <ecNumber evidence="5">4.6.1.1</ecNumber>
    </recommendedName>
</protein>
<evidence type="ECO:0000256" key="3">
    <source>
        <dbReference type="ARBA" id="ARBA00001946"/>
    </source>
</evidence>
<evidence type="ECO:0000256" key="14">
    <source>
        <dbReference type="ARBA" id="ARBA00023239"/>
    </source>
</evidence>
<dbReference type="Proteomes" id="UP000268014">
    <property type="component" value="Unassembled WGS sequence"/>
</dbReference>
<dbReference type="SUPFAM" id="SSF55073">
    <property type="entry name" value="Nucleotide cyclase"/>
    <property type="match status" value="1"/>
</dbReference>
<evidence type="ECO:0000313" key="18">
    <source>
        <dbReference type="Proteomes" id="UP000268014"/>
    </source>
</evidence>
<dbReference type="GO" id="GO:0004016">
    <property type="term" value="F:adenylate cyclase activity"/>
    <property type="evidence" value="ECO:0007669"/>
    <property type="project" value="UniProtKB-EC"/>
</dbReference>
<dbReference type="GO" id="GO:0007193">
    <property type="term" value="P:adenylate cyclase-inhibiting G protein-coupled receptor signaling pathway"/>
    <property type="evidence" value="ECO:0007669"/>
    <property type="project" value="TreeGrafter"/>
</dbReference>
<dbReference type="SMART" id="SM00044">
    <property type="entry name" value="CYCc"/>
    <property type="match status" value="1"/>
</dbReference>
<comment type="cofactor">
    <cofactor evidence="3">
        <name>Mg(2+)</name>
        <dbReference type="ChEBI" id="CHEBI:18420"/>
    </cofactor>
</comment>
<comment type="catalytic activity">
    <reaction evidence="2">
        <text>ATP = 3',5'-cyclic AMP + diphosphate</text>
        <dbReference type="Rhea" id="RHEA:15389"/>
        <dbReference type="ChEBI" id="CHEBI:30616"/>
        <dbReference type="ChEBI" id="CHEBI:33019"/>
        <dbReference type="ChEBI" id="CHEBI:58165"/>
        <dbReference type="EC" id="4.6.1.1"/>
    </reaction>
</comment>
<dbReference type="InterPro" id="IPR029787">
    <property type="entry name" value="Nucleotide_cyclase"/>
</dbReference>
<evidence type="ECO:0000256" key="10">
    <source>
        <dbReference type="ARBA" id="ARBA00022842"/>
    </source>
</evidence>
<evidence type="ECO:0000256" key="1">
    <source>
        <dbReference type="ARBA" id="ARBA00001436"/>
    </source>
</evidence>
<evidence type="ECO:0000256" key="4">
    <source>
        <dbReference type="ARBA" id="ARBA00004141"/>
    </source>
</evidence>
<evidence type="ECO:0000256" key="5">
    <source>
        <dbReference type="ARBA" id="ARBA00012201"/>
    </source>
</evidence>
<evidence type="ECO:0000256" key="12">
    <source>
        <dbReference type="ARBA" id="ARBA00022998"/>
    </source>
</evidence>
<evidence type="ECO:0000256" key="13">
    <source>
        <dbReference type="ARBA" id="ARBA00023136"/>
    </source>
</evidence>
<keyword evidence="11" id="KW-1133">Transmembrane helix</keyword>
<comment type="similarity">
    <text evidence="15">Belongs to the adenylyl cyclase class-4/guanylyl cyclase family.</text>
</comment>
<keyword evidence="9" id="KW-0067">ATP-binding</keyword>
<sequence>MLLHNAPLKLLSKPKFSSIEKIKTVSSTYMAAAGLNEMETDLDNCVSSKALQRRLNMYRNATMMIEFALAMSQILDQLNRDSFQNFELRIGMSVGPLVAGVIGAQKPQYDIWGNTVNLASRMDTHGEPRKIHVTTEMGEILRRGGYRVQSRGKIKVKGVKEPMETFLIEIDSKRNSSVSNISNHPSTS</sequence>
<gene>
    <name evidence="17" type="ORF">HPLM_LOCUS18240</name>
</gene>
<dbReference type="Pfam" id="PF00211">
    <property type="entry name" value="Guanylate_cyc"/>
    <property type="match status" value="1"/>
</dbReference>
<evidence type="ECO:0000256" key="11">
    <source>
        <dbReference type="ARBA" id="ARBA00022989"/>
    </source>
</evidence>
<dbReference type="GO" id="GO:0035556">
    <property type="term" value="P:intracellular signal transduction"/>
    <property type="evidence" value="ECO:0007669"/>
    <property type="project" value="InterPro"/>
</dbReference>
<evidence type="ECO:0000313" key="19">
    <source>
        <dbReference type="WBParaSite" id="HPLM_0001824801-mRNA-1"/>
    </source>
</evidence>
<dbReference type="GO" id="GO:0004383">
    <property type="term" value="F:guanylate cyclase activity"/>
    <property type="evidence" value="ECO:0007669"/>
    <property type="project" value="UniProtKB-EC"/>
</dbReference>
<dbReference type="GO" id="GO:0007189">
    <property type="term" value="P:adenylate cyclase-activating G protein-coupled receptor signaling pathway"/>
    <property type="evidence" value="ECO:0007669"/>
    <property type="project" value="TreeGrafter"/>
</dbReference>
<evidence type="ECO:0000259" key="16">
    <source>
        <dbReference type="PROSITE" id="PS50125"/>
    </source>
</evidence>
<dbReference type="EC" id="4.6.1.1" evidence="5"/>
<dbReference type="GO" id="GO:0005886">
    <property type="term" value="C:plasma membrane"/>
    <property type="evidence" value="ECO:0007669"/>
    <property type="project" value="TreeGrafter"/>
</dbReference>
<name>A0A0N4X1P1_HAEPC</name>
<keyword evidence="8" id="KW-0547">Nucleotide-binding</keyword>
<dbReference type="EMBL" id="UZAF01020434">
    <property type="protein sequence ID" value="VDO69856.1"/>
    <property type="molecule type" value="Genomic_DNA"/>
</dbReference>
<reference evidence="17 18" key="2">
    <citation type="submission" date="2018-11" db="EMBL/GenBank/DDBJ databases">
        <authorList>
            <consortium name="Pathogen Informatics"/>
        </authorList>
    </citation>
    <scope>NUCLEOTIDE SEQUENCE [LARGE SCALE GENOMIC DNA]</scope>
    <source>
        <strain evidence="17 18">MHpl1</strain>
    </source>
</reference>
<reference evidence="19" key="1">
    <citation type="submission" date="2017-02" db="UniProtKB">
        <authorList>
            <consortium name="WormBaseParasite"/>
        </authorList>
    </citation>
    <scope>IDENTIFICATION</scope>
</reference>
<dbReference type="WBParaSite" id="HPLM_0001824801-mRNA-1">
    <property type="protein sequence ID" value="HPLM_0001824801-mRNA-1"/>
    <property type="gene ID" value="HPLM_0001824801"/>
</dbReference>
<dbReference type="Gene3D" id="3.30.70.1230">
    <property type="entry name" value="Nucleotide cyclase"/>
    <property type="match status" value="1"/>
</dbReference>
<organism evidence="19">
    <name type="scientific">Haemonchus placei</name>
    <name type="common">Barber's pole worm</name>
    <dbReference type="NCBI Taxonomy" id="6290"/>
    <lineage>
        <taxon>Eukaryota</taxon>
        <taxon>Metazoa</taxon>
        <taxon>Ecdysozoa</taxon>
        <taxon>Nematoda</taxon>
        <taxon>Chromadorea</taxon>
        <taxon>Rhabditida</taxon>
        <taxon>Rhabditina</taxon>
        <taxon>Rhabditomorpha</taxon>
        <taxon>Strongyloidea</taxon>
        <taxon>Trichostrongylidae</taxon>
        <taxon>Haemonchus</taxon>
    </lineage>
</organism>
<dbReference type="InterPro" id="IPR018297">
    <property type="entry name" value="A/G_cyclase_CS"/>
</dbReference>
<dbReference type="PROSITE" id="PS00452">
    <property type="entry name" value="GUANYLATE_CYCLASE_1"/>
    <property type="match status" value="1"/>
</dbReference>
<keyword evidence="14 15" id="KW-0456">Lyase</keyword>